<sequence length="957" mass="98953">MADLKSSTPKDESWTNQAQRKAQNAYDELSGSKDTPRSVQHSSVPGSFDFDEGKNYSAGDSNYTSQSHNYDSTSPTFKASEGGAHGEPGEQPSLANKLMSAIGIGGSSEGATSQKDKPLAGEDAAKNSVSTKTLEKQAGKAHSYVDNQGNEFEVVPTDRNVKYSSLVDPVVDQRDIHGTEDNIKGLSEKERAQRRPVDPADTKNAKDSQTQQKDRQFVPDTQSGAHSGRAAAGAGAGAGAGAAAGPYSSSSTDNHGQFGKSGSYGHTSSGNAGGTSEHRSASQYQKSDFAAQHDTTDKNLGPEVPGAGVGSLAGAPGQTYHPKQSQALETQQGYGISDHASKRETDRGKGFSNTGAAAGAAYTSGKPVSYNTTGAADTDPVHGATAPADLGDYRHPIGEHGSKNAQGKSHKTQDKHNDLSQKETAAFKSKNDHHGVTETAAGAAAGAGLGAAAGRHEKSTSTTSDSSDYGSGSGAGSKSGKTSKWGKSGKKNDDTGVQHGTVYQDVHHDTFATRNAGQLKSDSSRLHESEKKGQPEFAQKQAELGYETAHGGSHTGAGAGAGAGIGAAVASAAGYKAAPHNSSYGKQQGNDASTQELRGAPGVTKTENDPYDSSYGSQGQTDERVFGSLDPKSARNQIDHDKLSSQAKDVSQKGGQQLNKAGHGEHSAYATGAGTAIGAGAGYLGSREAGKDSTQQANVSAQKDPELAKGGFRDALQGGGSSHEHTQTTNKYSAGVGETTGRNEPETNKYTAGVGSDEPQTSSGYTAGVGDTHPHHAKDQYTAGVRDDEETPYTAGFSDTAGQSKYSSGSGYGAAAGAAGAGIASKSHEKSQGQSYGNQGATYGATQQTSTGKHYHIPGTRDNLETQDRGHGAHGNDYLNDDQNALANRAAAAATHDKRGASDLGQSGKARQQDDEAYTGQPQQGESSTKILDYDEFEKAQHPHKEKLSTKIKKIFN</sequence>
<feature type="compositionally biased region" description="Low complexity" evidence="1">
    <location>
        <begin position="884"/>
        <end position="894"/>
    </location>
</feature>
<feature type="compositionally biased region" description="Basic and acidic residues" evidence="1">
    <location>
        <begin position="411"/>
        <end position="421"/>
    </location>
</feature>
<dbReference type="AlphaFoldDB" id="A0AAN6DJR4"/>
<feature type="compositionally biased region" description="Gly residues" evidence="1">
    <location>
        <begin position="553"/>
        <end position="565"/>
    </location>
</feature>
<organism evidence="2 3">
    <name type="scientific">Pichia angusta</name>
    <name type="common">Yeast</name>
    <name type="synonym">Hansenula polymorpha</name>
    <dbReference type="NCBI Taxonomy" id="870730"/>
    <lineage>
        <taxon>Eukaryota</taxon>
        <taxon>Fungi</taxon>
        <taxon>Dikarya</taxon>
        <taxon>Ascomycota</taxon>
        <taxon>Saccharomycotina</taxon>
        <taxon>Pichiomycetes</taxon>
        <taxon>Pichiales</taxon>
        <taxon>Pichiaceae</taxon>
        <taxon>Ogataea</taxon>
    </lineage>
</organism>
<dbReference type="Proteomes" id="UP001196530">
    <property type="component" value="Unassembled WGS sequence"/>
</dbReference>
<feature type="compositionally biased region" description="Polar residues" evidence="1">
    <location>
        <begin position="644"/>
        <end position="659"/>
    </location>
</feature>
<name>A0AAN6DJR4_PICAN</name>
<accession>A0AAN6DJR4</accession>
<feature type="compositionally biased region" description="Polar residues" evidence="1">
    <location>
        <begin position="58"/>
        <end position="77"/>
    </location>
</feature>
<feature type="region of interest" description="Disordered" evidence="1">
    <location>
        <begin position="1"/>
        <end position="929"/>
    </location>
</feature>
<feature type="compositionally biased region" description="Basic and acidic residues" evidence="1">
    <location>
        <begin position="339"/>
        <end position="349"/>
    </location>
</feature>
<comment type="caution">
    <text evidence="2">The sequence shown here is derived from an EMBL/GenBank/DDBJ whole genome shotgun (WGS) entry which is preliminary data.</text>
</comment>
<feature type="compositionally biased region" description="Basic and acidic residues" evidence="1">
    <location>
        <begin position="862"/>
        <end position="871"/>
    </location>
</feature>
<feature type="compositionally biased region" description="Polar residues" evidence="1">
    <location>
        <begin position="692"/>
        <end position="701"/>
    </location>
</feature>
<evidence type="ECO:0000256" key="1">
    <source>
        <dbReference type="SAM" id="MobiDB-lite"/>
    </source>
</evidence>
<feature type="compositionally biased region" description="Basic and acidic residues" evidence="1">
    <location>
        <begin position="171"/>
        <end position="217"/>
    </location>
</feature>
<feature type="compositionally biased region" description="Basic and acidic residues" evidence="1">
    <location>
        <begin position="522"/>
        <end position="534"/>
    </location>
</feature>
<feature type="compositionally biased region" description="Basic and acidic residues" evidence="1">
    <location>
        <begin position="391"/>
        <end position="402"/>
    </location>
</feature>
<feature type="compositionally biased region" description="Polar residues" evidence="1">
    <location>
        <begin position="580"/>
        <end position="596"/>
    </location>
</feature>
<dbReference type="EMBL" id="JAHLUX010000002">
    <property type="protein sequence ID" value="KAG7820778.1"/>
    <property type="molecule type" value="Genomic_DNA"/>
</dbReference>
<gene>
    <name evidence="2" type="ORF">KL928_000862</name>
</gene>
<feature type="compositionally biased region" description="Basic and acidic residues" evidence="1">
    <location>
        <begin position="114"/>
        <end position="125"/>
    </location>
</feature>
<feature type="compositionally biased region" description="Polar residues" evidence="1">
    <location>
        <begin position="512"/>
        <end position="521"/>
    </location>
</feature>
<feature type="compositionally biased region" description="Polar residues" evidence="1">
    <location>
        <begin position="321"/>
        <end position="334"/>
    </location>
</feature>
<evidence type="ECO:0000313" key="3">
    <source>
        <dbReference type="Proteomes" id="UP001196530"/>
    </source>
</evidence>
<feature type="compositionally biased region" description="Low complexity" evidence="1">
    <location>
        <begin position="566"/>
        <end position="578"/>
    </location>
</feature>
<feature type="compositionally biased region" description="Low complexity" evidence="1">
    <location>
        <begin position="223"/>
        <end position="233"/>
    </location>
</feature>
<evidence type="ECO:0000313" key="2">
    <source>
        <dbReference type="EMBL" id="KAG7820778.1"/>
    </source>
</evidence>
<dbReference type="GeneID" id="66124913"/>
<feature type="compositionally biased region" description="Polar residues" evidence="1">
    <location>
        <begin position="920"/>
        <end position="929"/>
    </location>
</feature>
<proteinExistence type="predicted"/>
<feature type="compositionally biased region" description="Polar residues" evidence="1">
    <location>
        <begin position="832"/>
        <end position="852"/>
    </location>
</feature>
<protein>
    <submittedName>
        <fullName evidence="2">Uncharacterized protein</fullName>
    </submittedName>
</protein>
<feature type="compositionally biased region" description="Low complexity" evidence="1">
    <location>
        <begin position="801"/>
        <end position="825"/>
    </location>
</feature>
<feature type="compositionally biased region" description="Low complexity" evidence="1">
    <location>
        <begin position="460"/>
        <end position="470"/>
    </location>
</feature>
<dbReference type="RefSeq" id="XP_043061321.1">
    <property type="nucleotide sequence ID" value="XM_043206604.1"/>
</dbReference>
<reference evidence="2" key="1">
    <citation type="journal article" date="2021" name="G3 (Bethesda)">
        <title>Genomic diversity, chromosomal rearrangements, and interspecies hybridization in the ogataea polymorpha species complex.</title>
        <authorList>
            <person name="Hanson S.J."/>
            <person name="Cinneide E.O."/>
            <person name="Salzberg L.I."/>
            <person name="Wolfe K.H."/>
            <person name="McGowan J."/>
            <person name="Fitzpatrick D.A."/>
            <person name="Matlin K."/>
        </authorList>
    </citation>
    <scope>NUCLEOTIDE SEQUENCE</scope>
    <source>
        <strain evidence="2">61-244</strain>
    </source>
</reference>